<dbReference type="Gene3D" id="1.20.1250.20">
    <property type="entry name" value="MFS general substrate transporter like domains"/>
    <property type="match status" value="1"/>
</dbReference>
<evidence type="ECO:0000256" key="4">
    <source>
        <dbReference type="ARBA" id="ARBA00023136"/>
    </source>
</evidence>
<dbReference type="InterPro" id="IPR020846">
    <property type="entry name" value="MFS_dom"/>
</dbReference>
<keyword evidence="3 5" id="KW-1133">Transmembrane helix</keyword>
<sequence>MRSRRSDTVTRTTTGPRFGAAVRVIAVAQVAASTAAGLVLTTASVAAVELAGTEQVAGTTQTAMVIGASVLTVPIARRSSRSGRRAALTLAYGIASAGALIAAAAVGLGLWWLLVLGSALIGGGTVAGLAARFAAADSAPSADRTASVIAFVLWASTVGSLVGPNLASLTGSTGAATFLLPAALYAAAAACIRGGMPPTPATFEPARRRGTRPEALGVLRAHPRALAGVVVSTASHGAMIALMALAPVHLHAAGQHTSAVGLVMSAHLAAMYGFSPVFGALVRHCGALRCGVAALALAASASGVLAVGAQGGVVLFGVGLALLGAAWSLGMIAGSTLVTLGLPTDQRAAAQGLTDLLLNVGGGVASMTAGLVAAAVGYPTLGVGTAALVTCCLVALLPIGRRRLGPTEHTGAPR</sequence>
<organism evidence="7 8">
    <name type="scientific">Rathayibacter rathayi</name>
    <name type="common">Corynebacterium rathayi</name>
    <dbReference type="NCBI Taxonomy" id="33887"/>
    <lineage>
        <taxon>Bacteria</taxon>
        <taxon>Bacillati</taxon>
        <taxon>Actinomycetota</taxon>
        <taxon>Actinomycetes</taxon>
        <taxon>Micrococcales</taxon>
        <taxon>Microbacteriaceae</taxon>
        <taxon>Rathayibacter</taxon>
    </lineage>
</organism>
<dbReference type="EMBL" id="PSUL01000015">
    <property type="protein sequence ID" value="PPF14061.1"/>
    <property type="molecule type" value="Genomic_DNA"/>
</dbReference>
<name>A0ABD6W8B7_RATRA</name>
<proteinExistence type="predicted"/>
<comment type="subcellular location">
    <subcellularLocation>
        <location evidence="1">Cell membrane</location>
        <topology evidence="1">Multi-pass membrane protein</topology>
    </subcellularLocation>
</comment>
<evidence type="ECO:0000256" key="5">
    <source>
        <dbReference type="SAM" id="Phobius"/>
    </source>
</evidence>
<dbReference type="PROSITE" id="PS50850">
    <property type="entry name" value="MFS"/>
    <property type="match status" value="1"/>
</dbReference>
<gene>
    <name evidence="7" type="ORF">C5C04_08135</name>
</gene>
<feature type="transmembrane region" description="Helical" evidence="5">
    <location>
        <begin position="258"/>
        <end position="282"/>
    </location>
</feature>
<keyword evidence="2 5" id="KW-0812">Transmembrane</keyword>
<evidence type="ECO:0000313" key="8">
    <source>
        <dbReference type="Proteomes" id="UP000237881"/>
    </source>
</evidence>
<feature type="transmembrane region" description="Helical" evidence="5">
    <location>
        <begin position="294"/>
        <end position="318"/>
    </location>
</feature>
<feature type="transmembrane region" description="Helical" evidence="5">
    <location>
        <begin position="225"/>
        <end position="246"/>
    </location>
</feature>
<dbReference type="PANTHER" id="PTHR23534">
    <property type="entry name" value="MFS PERMEASE"/>
    <property type="match status" value="1"/>
</dbReference>
<dbReference type="PANTHER" id="PTHR23534:SF1">
    <property type="entry name" value="MAJOR FACILITATOR SUPERFAMILY PROTEIN"/>
    <property type="match status" value="1"/>
</dbReference>
<protein>
    <submittedName>
        <fullName evidence="7">MFS transporter</fullName>
    </submittedName>
</protein>
<feature type="transmembrane region" description="Helical" evidence="5">
    <location>
        <begin position="111"/>
        <end position="134"/>
    </location>
</feature>
<evidence type="ECO:0000256" key="1">
    <source>
        <dbReference type="ARBA" id="ARBA00004651"/>
    </source>
</evidence>
<dbReference type="InterPro" id="IPR036259">
    <property type="entry name" value="MFS_trans_sf"/>
</dbReference>
<feature type="transmembrane region" description="Helical" evidence="5">
    <location>
        <begin position="55"/>
        <end position="75"/>
    </location>
</feature>
<feature type="transmembrane region" description="Helical" evidence="5">
    <location>
        <begin position="324"/>
        <end position="344"/>
    </location>
</feature>
<dbReference type="InterPro" id="IPR011701">
    <property type="entry name" value="MFS"/>
</dbReference>
<evidence type="ECO:0000259" key="6">
    <source>
        <dbReference type="PROSITE" id="PS50850"/>
    </source>
</evidence>
<reference evidence="7 8" key="1">
    <citation type="submission" date="2018-02" db="EMBL/GenBank/DDBJ databases">
        <title>Bacteriophage NCPPB3778 and a type I-E CRISPR drive the evolution of the US Biological Select Agent, Rathayibacter toxicus.</title>
        <authorList>
            <person name="Davis E.W.II."/>
            <person name="Tabima J.F."/>
            <person name="Weisberg A.J."/>
            <person name="Lopes L.D."/>
            <person name="Wiseman M.S."/>
            <person name="Wiseman M.S."/>
            <person name="Pupko T."/>
            <person name="Belcher M.S."/>
            <person name="Sechler A.J."/>
            <person name="Tancos M.A."/>
            <person name="Schroeder B.K."/>
            <person name="Murray T.D."/>
            <person name="Luster D.G."/>
            <person name="Schneider W.L."/>
            <person name="Rogers E."/>
            <person name="Andreote F.D."/>
            <person name="Grunwald N.J."/>
            <person name="Putnam M.L."/>
            <person name="Chang J.H."/>
        </authorList>
    </citation>
    <scope>NUCLEOTIDE SEQUENCE [LARGE SCALE GENOMIC DNA]</scope>
    <source>
        <strain evidence="7 8">AY1I9</strain>
    </source>
</reference>
<feature type="transmembrane region" description="Helical" evidence="5">
    <location>
        <begin position="146"/>
        <end position="167"/>
    </location>
</feature>
<feature type="transmembrane region" description="Helical" evidence="5">
    <location>
        <begin position="87"/>
        <end position="105"/>
    </location>
</feature>
<feature type="domain" description="Major facilitator superfamily (MFS) profile" evidence="6">
    <location>
        <begin position="21"/>
        <end position="403"/>
    </location>
</feature>
<dbReference type="Pfam" id="PF07690">
    <property type="entry name" value="MFS_1"/>
    <property type="match status" value="1"/>
</dbReference>
<keyword evidence="4 5" id="KW-0472">Membrane</keyword>
<comment type="caution">
    <text evidence="7">The sequence shown here is derived from an EMBL/GenBank/DDBJ whole genome shotgun (WGS) entry which is preliminary data.</text>
</comment>
<accession>A0ABD6W8B7</accession>
<feature type="transmembrane region" description="Helical" evidence="5">
    <location>
        <begin position="20"/>
        <end position="43"/>
    </location>
</feature>
<evidence type="ECO:0000313" key="7">
    <source>
        <dbReference type="EMBL" id="PPF14061.1"/>
    </source>
</evidence>
<evidence type="ECO:0000256" key="2">
    <source>
        <dbReference type="ARBA" id="ARBA00022692"/>
    </source>
</evidence>
<dbReference type="Proteomes" id="UP000237881">
    <property type="component" value="Unassembled WGS sequence"/>
</dbReference>
<dbReference type="AlphaFoldDB" id="A0ABD6W8B7"/>
<feature type="transmembrane region" description="Helical" evidence="5">
    <location>
        <begin position="173"/>
        <end position="192"/>
    </location>
</feature>
<feature type="transmembrane region" description="Helical" evidence="5">
    <location>
        <begin position="381"/>
        <end position="399"/>
    </location>
</feature>
<evidence type="ECO:0000256" key="3">
    <source>
        <dbReference type="ARBA" id="ARBA00022989"/>
    </source>
</evidence>
<dbReference type="GO" id="GO:0005886">
    <property type="term" value="C:plasma membrane"/>
    <property type="evidence" value="ECO:0007669"/>
    <property type="project" value="UniProtKB-SubCell"/>
</dbReference>
<dbReference type="SUPFAM" id="SSF103473">
    <property type="entry name" value="MFS general substrate transporter"/>
    <property type="match status" value="1"/>
</dbReference>
<feature type="transmembrane region" description="Helical" evidence="5">
    <location>
        <begin position="356"/>
        <end position="375"/>
    </location>
</feature>